<dbReference type="Pfam" id="PF06864">
    <property type="entry name" value="PAP_PilO"/>
    <property type="match status" value="1"/>
</dbReference>
<accession>A0AAW3FAM1</accession>
<dbReference type="InterPro" id="IPR009663">
    <property type="entry name" value="PAP_PilO"/>
</dbReference>
<proteinExistence type="predicted"/>
<dbReference type="RefSeq" id="WP_036057757.1">
    <property type="nucleotide sequence ID" value="NZ_CP009320.1"/>
</dbReference>
<reference evidence="1 2" key="1">
    <citation type="submission" date="2014-04" db="EMBL/GenBank/DDBJ databases">
        <authorList>
            <person name="Bishop-Lilly K.A."/>
            <person name="Broomall S.M."/>
            <person name="Chain P.S."/>
            <person name="Chertkov O."/>
            <person name="Coyne S.R."/>
            <person name="Daligault H.E."/>
            <person name="Davenport K.W."/>
            <person name="Erkkila T."/>
            <person name="Frey K.G."/>
            <person name="Gibbons H.S."/>
            <person name="Gu W."/>
            <person name="Jaissle J."/>
            <person name="Johnson S.L."/>
            <person name="Koroleva G.I."/>
            <person name="Ladner J.T."/>
            <person name="Lo C.-C."/>
            <person name="Minogue T.D."/>
            <person name="Munk C."/>
            <person name="Palacios G.F."/>
            <person name="Redden C.L."/>
            <person name="Rosenzweig C.N."/>
            <person name="Scholz M.B."/>
            <person name="Teshima H."/>
            <person name="Xu Y."/>
        </authorList>
    </citation>
    <scope>NUCLEOTIDE SEQUENCE [LARGE SCALE GENOMIC DNA]</scope>
    <source>
        <strain evidence="2">gladioli</strain>
    </source>
</reference>
<sequence>MAEILTLSNDNPTLYAVGLTWLVEPVMPKPAQLRELSRVRGIWGVARKTTAGVQLGFGDLPHDTRRPTAIRALASVVADYHPAPWLGVYRLNDELSWLIAVRADGIAPNGDLVGSHDEIKAAAAALKAGEHWKSVSGLPADLAEMVRLAGKQPGLRDWRAKISPVVRNGLIAAAAGAVVIAGVTAWTWRQNLKQEAAVVAAQRAQLEAAHAKRARLLASPPWKVAAAPAQLIDACHQVWLAQPLAQDGWKLAVWQCRQVGENLALTMNWVSAGGSPMDAPGRLLDGAHSQSSGSRRGLGVAVNAAAGNNEEAQRSIWALANEVSGQLSLGTISALPCDVQMLKDLPPWQTQAVLLTNSVPPWAYRLSAVAGELSLDAPIGHDGRSWNSVPGFVLDTLTWRVGKDWQASGTLYSWRPSGAIEQQMMSCRQPTHAVGAKA</sequence>
<dbReference type="AlphaFoldDB" id="A0AAW3FAM1"/>
<comment type="caution">
    <text evidence="1">The sequence shown here is derived from an EMBL/GenBank/DDBJ whole genome shotgun (WGS) entry which is preliminary data.</text>
</comment>
<evidence type="ECO:0000313" key="2">
    <source>
        <dbReference type="Proteomes" id="UP000029590"/>
    </source>
</evidence>
<evidence type="ECO:0000313" key="1">
    <source>
        <dbReference type="EMBL" id="KGC24044.1"/>
    </source>
</evidence>
<dbReference type="Proteomes" id="UP000029590">
    <property type="component" value="Unassembled WGS sequence"/>
</dbReference>
<protein>
    <submittedName>
        <fullName evidence="1">Pilin accessory family protein</fullName>
    </submittedName>
</protein>
<gene>
    <name evidence="1" type="ORF">DM48_8022</name>
</gene>
<name>A0AAW3FAM1_BURGA</name>
<organism evidence="1 2">
    <name type="scientific">Burkholderia gladioli</name>
    <name type="common">Pseudomonas marginata</name>
    <name type="synonym">Phytomonas marginata</name>
    <dbReference type="NCBI Taxonomy" id="28095"/>
    <lineage>
        <taxon>Bacteria</taxon>
        <taxon>Pseudomonadati</taxon>
        <taxon>Pseudomonadota</taxon>
        <taxon>Betaproteobacteria</taxon>
        <taxon>Burkholderiales</taxon>
        <taxon>Burkholderiaceae</taxon>
        <taxon>Burkholderia</taxon>
    </lineage>
</organism>
<dbReference type="EMBL" id="JPGG01000011">
    <property type="protein sequence ID" value="KGC24044.1"/>
    <property type="molecule type" value="Genomic_DNA"/>
</dbReference>